<dbReference type="EMBL" id="FMZC01000002">
    <property type="protein sequence ID" value="SDC48970.1"/>
    <property type="molecule type" value="Genomic_DNA"/>
</dbReference>
<dbReference type="PROSITE" id="PS51257">
    <property type="entry name" value="PROKAR_LIPOPROTEIN"/>
    <property type="match status" value="1"/>
</dbReference>
<gene>
    <name evidence="1" type="ORF">SAMN05192589_102297</name>
</gene>
<protein>
    <submittedName>
        <fullName evidence="1">Delta-60 repeat domain-containing protein</fullName>
    </submittedName>
</protein>
<evidence type="ECO:0000313" key="2">
    <source>
        <dbReference type="Proteomes" id="UP000198781"/>
    </source>
</evidence>
<keyword evidence="2" id="KW-1185">Reference proteome</keyword>
<sequence length="484" mass="49982">MHTLKTGPVFRRRPHAVWLASCMVGLGLTACGGGGGGGGSESPTGALDNALKVDTTYGEAGVATFQLGTPSFASLGVQPDGKLVIAGSRVTVPAPPSSFGSLPTTQAYAVRMGADDKVDSGFGQNGEARFSVKGYEAVGDVRIQSNGRILLAVQAHEPCSSPSYRVPCLTAAGEPGSWHHTVVGLTANGAVDSAFGAQGIAEGFRSTNLNILSLAIQPSQKPVLLTSNDQPFLQTFGRSLRRLSADGIPDTAFNQAPAPQQPAPCEASGEALLALPGGNLITAGKLGGRVYADPKSDPGLCIAVHSGDTQAQTSGGWTSFGELLKEYRLAPHPDGGFVVAARTCATSDCHLSVAKFGANGALDASFGDKGIERVVLPANYQLKSFFVQDDASMRAFGAIEESAAAGTTARRFRAVWTSLRGNGALANDATNVATSIQDPPTTAEPREVLRDGSGRWLVVSSEEDSQRNLVLKAVRTRGTSAGNS</sequence>
<proteinExistence type="predicted"/>
<evidence type="ECO:0000313" key="1">
    <source>
        <dbReference type="EMBL" id="SDC48970.1"/>
    </source>
</evidence>
<dbReference type="STRING" id="187868.SAMN05192589_102297"/>
<dbReference type="Proteomes" id="UP000198781">
    <property type="component" value="Unassembled WGS sequence"/>
</dbReference>
<reference evidence="1 2" key="1">
    <citation type="submission" date="2016-10" db="EMBL/GenBank/DDBJ databases">
        <authorList>
            <person name="de Groot N.N."/>
        </authorList>
    </citation>
    <scope>NUCLEOTIDE SEQUENCE [LARGE SCALE GENOMIC DNA]</scope>
    <source>
        <strain evidence="1 2">DSM 16619</strain>
    </source>
</reference>
<name>A0A1G6M0I3_9BURK</name>
<dbReference type="AlphaFoldDB" id="A0A1G6M0I3"/>
<accession>A0A1G6M0I3</accession>
<organism evidence="1 2">
    <name type="scientific">Paracidovorax valerianellae</name>
    <dbReference type="NCBI Taxonomy" id="187868"/>
    <lineage>
        <taxon>Bacteria</taxon>
        <taxon>Pseudomonadati</taxon>
        <taxon>Pseudomonadota</taxon>
        <taxon>Betaproteobacteria</taxon>
        <taxon>Burkholderiales</taxon>
        <taxon>Comamonadaceae</taxon>
        <taxon>Paracidovorax</taxon>
    </lineage>
</organism>
<dbReference type="Gene3D" id="2.80.10.50">
    <property type="match status" value="1"/>
</dbReference>